<proteinExistence type="predicted"/>
<dbReference type="Proteomes" id="UP001595841">
    <property type="component" value="Unassembled WGS sequence"/>
</dbReference>
<keyword evidence="2" id="KW-1185">Reference proteome</keyword>
<evidence type="ECO:0000313" key="2">
    <source>
        <dbReference type="Proteomes" id="UP001595841"/>
    </source>
</evidence>
<dbReference type="Gene3D" id="2.50.20.10">
    <property type="entry name" value="Lipoprotein localisation LolA/LolB/LppX"/>
    <property type="match status" value="1"/>
</dbReference>
<accession>A0ABV8PIJ5</accession>
<dbReference type="EMBL" id="JBHSCL010000002">
    <property type="protein sequence ID" value="MFC4218871.1"/>
    <property type="molecule type" value="Genomic_DNA"/>
</dbReference>
<sequence length="265" mass="30907">MRSTLKMPNRNALLIILISLCVVSCKNKKETSAEENPIASVEALVNFIKTQKSEDQIAEFTFVQETIFFDEKGQPQDTSTWYEAIRYPKEFRIDFGDSKNRNANINRNDSIYVFRGDSLVHSGPEIQEFLILEGGLFHYSTAETLERLKSLGIDTSIFSTSTYKERPVYILGSTPNDTSKPQIWMDAEELYVVRRFSQGKQGELYEVKYDDFKNIEGHWMETWIEFHVDGHLIQTERYNDIDLHPSLDDKVFDPKAFGTYYWFKK</sequence>
<dbReference type="RefSeq" id="WP_379762241.1">
    <property type="nucleotide sequence ID" value="NZ_JBHSCL010000002.1"/>
</dbReference>
<evidence type="ECO:0000313" key="1">
    <source>
        <dbReference type="EMBL" id="MFC4218871.1"/>
    </source>
</evidence>
<gene>
    <name evidence="1" type="ORF">ACFOWS_01925</name>
</gene>
<evidence type="ECO:0008006" key="3">
    <source>
        <dbReference type="Google" id="ProtNLM"/>
    </source>
</evidence>
<protein>
    <recommendedName>
        <fullName evidence="3">Outer membrane lipoprotein-sorting protein</fullName>
    </recommendedName>
</protein>
<name>A0ABV8PIJ5_9FLAO</name>
<reference evidence="2" key="1">
    <citation type="journal article" date="2019" name="Int. J. Syst. Evol. Microbiol.">
        <title>The Global Catalogue of Microorganisms (GCM) 10K type strain sequencing project: providing services to taxonomists for standard genome sequencing and annotation.</title>
        <authorList>
            <consortium name="The Broad Institute Genomics Platform"/>
            <consortium name="The Broad Institute Genome Sequencing Center for Infectious Disease"/>
            <person name="Wu L."/>
            <person name="Ma J."/>
        </authorList>
    </citation>
    <scope>NUCLEOTIDE SEQUENCE [LARGE SCALE GENOMIC DNA]</scope>
    <source>
        <strain evidence="2">CGMCC 1.15774</strain>
    </source>
</reference>
<comment type="caution">
    <text evidence="1">The sequence shown here is derived from an EMBL/GenBank/DDBJ whole genome shotgun (WGS) entry which is preliminary data.</text>
</comment>
<organism evidence="1 2">
    <name type="scientific">Flagellimonas marina</name>
    <dbReference type="NCBI Taxonomy" id="1775168"/>
    <lineage>
        <taxon>Bacteria</taxon>
        <taxon>Pseudomonadati</taxon>
        <taxon>Bacteroidota</taxon>
        <taxon>Flavobacteriia</taxon>
        <taxon>Flavobacteriales</taxon>
        <taxon>Flavobacteriaceae</taxon>
        <taxon>Flagellimonas</taxon>
    </lineage>
</organism>